<dbReference type="EMBL" id="JAZHXJ010000043">
    <property type="protein sequence ID" value="KAL1879355.1"/>
    <property type="molecule type" value="Genomic_DNA"/>
</dbReference>
<feature type="region of interest" description="Disordered" evidence="1">
    <location>
        <begin position="140"/>
        <end position="255"/>
    </location>
</feature>
<dbReference type="InterPro" id="IPR036779">
    <property type="entry name" value="LysM_dom_sf"/>
</dbReference>
<evidence type="ECO:0008006" key="4">
    <source>
        <dbReference type="Google" id="ProtNLM"/>
    </source>
</evidence>
<name>A0ABR3XTP2_9PEZI</name>
<feature type="compositionally biased region" description="Low complexity" evidence="1">
    <location>
        <begin position="633"/>
        <end position="668"/>
    </location>
</feature>
<organism evidence="2 3">
    <name type="scientific">Phialemonium thermophilum</name>
    <dbReference type="NCBI Taxonomy" id="223376"/>
    <lineage>
        <taxon>Eukaryota</taxon>
        <taxon>Fungi</taxon>
        <taxon>Dikarya</taxon>
        <taxon>Ascomycota</taxon>
        <taxon>Pezizomycotina</taxon>
        <taxon>Sordariomycetes</taxon>
        <taxon>Sordariomycetidae</taxon>
        <taxon>Cephalothecales</taxon>
        <taxon>Cephalothecaceae</taxon>
        <taxon>Phialemonium</taxon>
    </lineage>
</organism>
<dbReference type="Proteomes" id="UP001586593">
    <property type="component" value="Unassembled WGS sequence"/>
</dbReference>
<evidence type="ECO:0000313" key="3">
    <source>
        <dbReference type="Proteomes" id="UP001586593"/>
    </source>
</evidence>
<feature type="region of interest" description="Disordered" evidence="1">
    <location>
        <begin position="609"/>
        <end position="628"/>
    </location>
</feature>
<sequence length="675" mass="71257">MPELLKTTSRTSSSSALLPAAAASAGQNADSASVRPRNRRLVSSPTGGKANDGFEDNNSSFRYGNATSAASTSLLPSSSRSSSRGASPLPITRIGLVTGQKESGGTKTASRGDRARSPGLGSGLLGGSWASLQDLATTLLSGASSSGHNNRDETSERDRRSRSAPRWGSDVIGSSSRKSQDVWGPEPPRTSRPKLDDVAAGSRAERQATLRALRTARVLESQDDSGNGGGKDASGNFKKRRSDDDLRASAEAEESEENLVYIHHVRPEDTYAGIVLKYRCREDAFRKANGLWSRDGVQMRKWLALPVDACEVRGRPCEGPTPSGGEVDLLAPTPDATEPVNGDHRGASAHQDGFFSLVTDRRSLGDEPKAEEQGAPWTHVRWVSIDTFANPVEVARMPRKALGYFPPRRRTLRSNSTFSTPRGSLDVPSIALGSDVIESPPSTSSRRPSLLSGARPVAQGYSSSTPGASRSRVGSGGDDLRPAWMRHPGGVGSLGKNARAPGPDRDYLNAWAKKHLPGLNIDSLPSMSVMGSEIARFGITPDEQAAIVESPFEDGRDLASSSRQGSGLDKAAAAIETWLRGAFAKRPGTPNLGSRGRPAQREGDLIELADTNSDDGRAGTSSEGAGFAELNLLGSPALGSSSRSGYSGSGTVRGRTTRTNSSNMNDNSVKANKVD</sequence>
<feature type="compositionally biased region" description="Low complexity" evidence="1">
    <location>
        <begin position="1"/>
        <end position="33"/>
    </location>
</feature>
<gene>
    <name evidence="2" type="ORF">VTK73DRAFT_7086</name>
</gene>
<feature type="compositionally biased region" description="Polar residues" evidence="1">
    <location>
        <begin position="100"/>
        <end position="109"/>
    </location>
</feature>
<dbReference type="Gene3D" id="3.10.350.10">
    <property type="entry name" value="LysM domain"/>
    <property type="match status" value="1"/>
</dbReference>
<feature type="compositionally biased region" description="Basic and acidic residues" evidence="1">
    <location>
        <begin position="241"/>
        <end position="250"/>
    </location>
</feature>
<feature type="compositionally biased region" description="Low complexity" evidence="1">
    <location>
        <begin position="66"/>
        <end position="88"/>
    </location>
</feature>
<feature type="compositionally biased region" description="Basic and acidic residues" evidence="1">
    <location>
        <begin position="149"/>
        <end position="161"/>
    </location>
</feature>
<comment type="caution">
    <text evidence="2">The sequence shown here is derived from an EMBL/GenBank/DDBJ whole genome shotgun (WGS) entry which is preliminary data.</text>
</comment>
<reference evidence="2 3" key="1">
    <citation type="journal article" date="2024" name="Commun. Biol.">
        <title>Comparative genomic analysis of thermophilic fungi reveals convergent evolutionary adaptations and gene losses.</title>
        <authorList>
            <person name="Steindorff A.S."/>
            <person name="Aguilar-Pontes M.V."/>
            <person name="Robinson A.J."/>
            <person name="Andreopoulos B."/>
            <person name="LaButti K."/>
            <person name="Kuo A."/>
            <person name="Mondo S."/>
            <person name="Riley R."/>
            <person name="Otillar R."/>
            <person name="Haridas S."/>
            <person name="Lipzen A."/>
            <person name="Grimwood J."/>
            <person name="Schmutz J."/>
            <person name="Clum A."/>
            <person name="Reid I.D."/>
            <person name="Moisan M.C."/>
            <person name="Butler G."/>
            <person name="Nguyen T.T.M."/>
            <person name="Dewar K."/>
            <person name="Conant G."/>
            <person name="Drula E."/>
            <person name="Henrissat B."/>
            <person name="Hansel C."/>
            <person name="Singer S."/>
            <person name="Hutchinson M.I."/>
            <person name="de Vries R.P."/>
            <person name="Natvig D.O."/>
            <person name="Powell A.J."/>
            <person name="Tsang A."/>
            <person name="Grigoriev I.V."/>
        </authorList>
    </citation>
    <scope>NUCLEOTIDE SEQUENCE [LARGE SCALE GENOMIC DNA]</scope>
    <source>
        <strain evidence="2 3">ATCC 24622</strain>
    </source>
</reference>
<feature type="compositionally biased region" description="Basic and acidic residues" evidence="1">
    <location>
        <begin position="193"/>
        <end position="208"/>
    </location>
</feature>
<feature type="region of interest" description="Disordered" evidence="1">
    <location>
        <begin position="633"/>
        <end position="675"/>
    </location>
</feature>
<feature type="region of interest" description="Disordered" evidence="1">
    <location>
        <begin position="433"/>
        <end position="502"/>
    </location>
</feature>
<proteinExistence type="predicted"/>
<evidence type="ECO:0000256" key="1">
    <source>
        <dbReference type="SAM" id="MobiDB-lite"/>
    </source>
</evidence>
<evidence type="ECO:0000313" key="2">
    <source>
        <dbReference type="EMBL" id="KAL1879355.1"/>
    </source>
</evidence>
<feature type="region of interest" description="Disordered" evidence="1">
    <location>
        <begin position="1"/>
        <end position="122"/>
    </location>
</feature>
<protein>
    <recommendedName>
        <fullName evidence="4">LysM domain-containing protein</fullName>
    </recommendedName>
</protein>
<feature type="compositionally biased region" description="Low complexity" evidence="1">
    <location>
        <begin position="439"/>
        <end position="452"/>
    </location>
</feature>
<accession>A0ABR3XTP2</accession>
<keyword evidence="3" id="KW-1185">Reference proteome</keyword>